<comment type="caution">
    <text evidence="1">The sequence shown here is derived from an EMBL/GenBank/DDBJ whole genome shotgun (WGS) entry which is preliminary data.</text>
</comment>
<gene>
    <name evidence="1" type="ORF">EYF80_053210</name>
</gene>
<protein>
    <submittedName>
        <fullName evidence="1">Uncharacterized protein</fullName>
    </submittedName>
</protein>
<accession>A0A4Z2F8K5</accession>
<evidence type="ECO:0000313" key="2">
    <source>
        <dbReference type="Proteomes" id="UP000314294"/>
    </source>
</evidence>
<dbReference type="EMBL" id="SRLO01001592">
    <property type="protein sequence ID" value="TNN36632.1"/>
    <property type="molecule type" value="Genomic_DNA"/>
</dbReference>
<reference evidence="1 2" key="1">
    <citation type="submission" date="2019-03" db="EMBL/GenBank/DDBJ databases">
        <title>First draft genome of Liparis tanakae, snailfish: a comprehensive survey of snailfish specific genes.</title>
        <authorList>
            <person name="Kim W."/>
            <person name="Song I."/>
            <person name="Jeong J.-H."/>
            <person name="Kim D."/>
            <person name="Kim S."/>
            <person name="Ryu S."/>
            <person name="Song J.Y."/>
            <person name="Lee S.K."/>
        </authorList>
    </citation>
    <scope>NUCLEOTIDE SEQUENCE [LARGE SCALE GENOMIC DNA]</scope>
    <source>
        <tissue evidence="1">Muscle</tissue>
    </source>
</reference>
<name>A0A4Z2F8K5_9TELE</name>
<organism evidence="1 2">
    <name type="scientific">Liparis tanakae</name>
    <name type="common">Tanaka's snailfish</name>
    <dbReference type="NCBI Taxonomy" id="230148"/>
    <lineage>
        <taxon>Eukaryota</taxon>
        <taxon>Metazoa</taxon>
        <taxon>Chordata</taxon>
        <taxon>Craniata</taxon>
        <taxon>Vertebrata</taxon>
        <taxon>Euteleostomi</taxon>
        <taxon>Actinopterygii</taxon>
        <taxon>Neopterygii</taxon>
        <taxon>Teleostei</taxon>
        <taxon>Neoteleostei</taxon>
        <taxon>Acanthomorphata</taxon>
        <taxon>Eupercaria</taxon>
        <taxon>Perciformes</taxon>
        <taxon>Cottioidei</taxon>
        <taxon>Cottales</taxon>
        <taxon>Liparidae</taxon>
        <taxon>Liparis</taxon>
    </lineage>
</organism>
<keyword evidence="2" id="KW-1185">Reference proteome</keyword>
<sequence>MHRGHRRLTQQPGARVRCHSAGHTRGLTLYEIYILSSNENGTNTMRSVTSLTFDLTSDQ</sequence>
<proteinExistence type="predicted"/>
<dbReference type="Proteomes" id="UP000314294">
    <property type="component" value="Unassembled WGS sequence"/>
</dbReference>
<dbReference type="AlphaFoldDB" id="A0A4Z2F8K5"/>
<evidence type="ECO:0000313" key="1">
    <source>
        <dbReference type="EMBL" id="TNN36632.1"/>
    </source>
</evidence>